<evidence type="ECO:0000313" key="1">
    <source>
        <dbReference type="EMBL" id="ABE63192.1"/>
    </source>
</evidence>
<dbReference type="EMBL" id="CP000319">
    <property type="protein sequence ID" value="ABE63192.1"/>
    <property type="molecule type" value="Genomic_DNA"/>
</dbReference>
<sequence>MLAFKSARAVSSDEAVAMTLAYTDLLSDLPLWAIQRGFRKIKLGQAEDVSLDFPPSAPRLRKVVADEMIPLLTDRTNIQRVLTARVGLPDNPDRVVRPTLRQMKEKYGENWGLNLSEPPREAKPEFRSLQGDALKAHYDRYGLGFEPKPQRHDDVTENVTVDVTFQDQKAVAR</sequence>
<organism evidence="1 2">
    <name type="scientific">Nitrobacter hamburgensis (strain DSM 10229 / NCIMB 13809 / X14)</name>
    <dbReference type="NCBI Taxonomy" id="323097"/>
    <lineage>
        <taxon>Bacteria</taxon>
        <taxon>Pseudomonadati</taxon>
        <taxon>Pseudomonadota</taxon>
        <taxon>Alphaproteobacteria</taxon>
        <taxon>Hyphomicrobiales</taxon>
        <taxon>Nitrobacteraceae</taxon>
        <taxon>Nitrobacter</taxon>
    </lineage>
</organism>
<dbReference type="KEGG" id="nha:Nham_2401"/>
<proteinExistence type="predicted"/>
<dbReference type="Proteomes" id="UP000001953">
    <property type="component" value="Chromosome"/>
</dbReference>
<gene>
    <name evidence="1" type="ordered locus">Nham_2401</name>
</gene>
<dbReference type="AlphaFoldDB" id="Q1QKQ5"/>
<protein>
    <submittedName>
        <fullName evidence="1">Uncharacterized protein</fullName>
    </submittedName>
</protein>
<dbReference type="HOGENOM" id="CLU_1546022_0_0_5"/>
<accession>Q1QKQ5</accession>
<name>Q1QKQ5_NITHX</name>
<reference evidence="1 2" key="1">
    <citation type="submission" date="2006-03" db="EMBL/GenBank/DDBJ databases">
        <title>Complete sequence of chromosome of Nitrobacter hamburgensis X14.</title>
        <authorList>
            <consortium name="US DOE Joint Genome Institute"/>
            <person name="Copeland A."/>
            <person name="Lucas S."/>
            <person name="Lapidus A."/>
            <person name="Barry K."/>
            <person name="Detter J.C."/>
            <person name="Glavina del Rio T."/>
            <person name="Hammon N."/>
            <person name="Israni S."/>
            <person name="Dalin E."/>
            <person name="Tice H."/>
            <person name="Pitluck S."/>
            <person name="Chain P."/>
            <person name="Malfatti S."/>
            <person name="Shin M."/>
            <person name="Vergez L."/>
            <person name="Schmutz J."/>
            <person name="Larimer F."/>
            <person name="Land M."/>
            <person name="Hauser L."/>
            <person name="Kyrpides N."/>
            <person name="Ivanova N."/>
            <person name="Ward B."/>
            <person name="Arp D."/>
            <person name="Klotz M."/>
            <person name="Stein L."/>
            <person name="O'Mullan G."/>
            <person name="Starkenburg S."/>
            <person name="Sayavedra L."/>
            <person name="Poret-Peterson A.T."/>
            <person name="Gentry M.E."/>
            <person name="Bruce D."/>
            <person name="Richardson P."/>
        </authorList>
    </citation>
    <scope>NUCLEOTIDE SEQUENCE [LARGE SCALE GENOMIC DNA]</scope>
    <source>
        <strain evidence="2">DSM 10229 / NCIMB 13809 / X14</strain>
    </source>
</reference>
<evidence type="ECO:0000313" key="2">
    <source>
        <dbReference type="Proteomes" id="UP000001953"/>
    </source>
</evidence>
<keyword evidence="2" id="KW-1185">Reference proteome</keyword>
<dbReference type="STRING" id="323097.Nham_2401"/>